<dbReference type="STRING" id="741276.A0A2S5B4Y2"/>
<dbReference type="OrthoDB" id="2537769at2759"/>
<evidence type="ECO:0008006" key="4">
    <source>
        <dbReference type="Google" id="ProtNLM"/>
    </source>
</evidence>
<evidence type="ECO:0000313" key="2">
    <source>
        <dbReference type="EMBL" id="POY71795.1"/>
    </source>
</evidence>
<dbReference type="Pfam" id="PF09365">
    <property type="entry name" value="DUF2461"/>
    <property type="match status" value="1"/>
</dbReference>
<evidence type="ECO:0000256" key="1">
    <source>
        <dbReference type="SAM" id="MobiDB-lite"/>
    </source>
</evidence>
<dbReference type="EMBL" id="PJQD01000072">
    <property type="protein sequence ID" value="POY71795.1"/>
    <property type="molecule type" value="Genomic_DNA"/>
</dbReference>
<sequence length="451" mass="49735">MPSDAAPKAKRKSTSGDRPAKKARKSTKAKVESDSDVVSNDDRDATPTSAASDSEEDVRPKKKATKSKGKGAGKKEAKGKQSKAKETKSKAKRRKSKGDDSSDESEYAASDASEEREGDHDYESDESDGGVRVRVVRDVMQKKPAPKENAETPIILPTTFDFLARLAKNNDRDWFKARGAYSRRGSASTCDGTHLQCTVMRRCRIQVRDETCDHLEHALLNFNTFIKAWIPLATEADWQLPHLPAKDVVHWIYRDVSKDKTPYKTYFCANHSRTGRKGPFAGYYLHLSPNGKSFLGCGIWSPSTDGLKAIRDEILRNPAPLRHVLAEPAFIEKFGSDKPNQDGSRTSIFGHSDQLKNAPKLPGVDKTHKDIDLLKCRSFAVETKFTDDEVLSEDFLQTVKAAMETAVPFVHQINEMIMPTPASENEDANGEGSDAGTSAGEPGSEGESDEE</sequence>
<keyword evidence="3" id="KW-1185">Reference proteome</keyword>
<evidence type="ECO:0000313" key="3">
    <source>
        <dbReference type="Proteomes" id="UP000237144"/>
    </source>
</evidence>
<name>A0A2S5B4Y2_9BASI</name>
<protein>
    <recommendedName>
        <fullName evidence="4">TIGR02453 family protein</fullName>
    </recommendedName>
</protein>
<dbReference type="PANTHER" id="PTHR36452:SF1">
    <property type="entry name" value="DUF2461 DOMAIN-CONTAINING PROTEIN"/>
    <property type="match status" value="1"/>
</dbReference>
<feature type="region of interest" description="Disordered" evidence="1">
    <location>
        <begin position="419"/>
        <end position="451"/>
    </location>
</feature>
<reference evidence="2 3" key="1">
    <citation type="journal article" date="2018" name="Front. Microbiol.">
        <title>Prospects for Fungal Bioremediation of Acidic Radioactive Waste Sites: Characterization and Genome Sequence of Rhodotorula taiwanensis MD1149.</title>
        <authorList>
            <person name="Tkavc R."/>
            <person name="Matrosova V.Y."/>
            <person name="Grichenko O.E."/>
            <person name="Gostincar C."/>
            <person name="Volpe R.P."/>
            <person name="Klimenkova P."/>
            <person name="Gaidamakova E.K."/>
            <person name="Zhou C.E."/>
            <person name="Stewart B.J."/>
            <person name="Lyman M.G."/>
            <person name="Malfatti S.A."/>
            <person name="Rubinfeld B."/>
            <person name="Courtot M."/>
            <person name="Singh J."/>
            <person name="Dalgard C.L."/>
            <person name="Hamilton T."/>
            <person name="Frey K.G."/>
            <person name="Gunde-Cimerman N."/>
            <person name="Dugan L."/>
            <person name="Daly M.J."/>
        </authorList>
    </citation>
    <scope>NUCLEOTIDE SEQUENCE [LARGE SCALE GENOMIC DNA]</scope>
    <source>
        <strain evidence="2 3">MD1149</strain>
    </source>
</reference>
<feature type="region of interest" description="Disordered" evidence="1">
    <location>
        <begin position="1"/>
        <end position="133"/>
    </location>
</feature>
<feature type="compositionally biased region" description="Basic and acidic residues" evidence="1">
    <location>
        <begin position="73"/>
        <end position="89"/>
    </location>
</feature>
<dbReference type="Proteomes" id="UP000237144">
    <property type="component" value="Unassembled WGS sequence"/>
</dbReference>
<gene>
    <name evidence="2" type="ORF">BMF94_5156</name>
</gene>
<dbReference type="PANTHER" id="PTHR36452">
    <property type="entry name" value="CHROMOSOME 12, WHOLE GENOME SHOTGUN SEQUENCE"/>
    <property type="match status" value="1"/>
</dbReference>
<dbReference type="InterPro" id="IPR012808">
    <property type="entry name" value="CHP02453"/>
</dbReference>
<proteinExistence type="predicted"/>
<dbReference type="AlphaFoldDB" id="A0A2S5B4Y2"/>
<feature type="compositionally biased region" description="Acidic residues" evidence="1">
    <location>
        <begin position="101"/>
        <end position="112"/>
    </location>
</feature>
<dbReference type="NCBIfam" id="TIGR02453">
    <property type="entry name" value="TIGR02453 family protein"/>
    <property type="match status" value="1"/>
</dbReference>
<accession>A0A2S5B4Y2</accession>
<comment type="caution">
    <text evidence="2">The sequence shown here is derived from an EMBL/GenBank/DDBJ whole genome shotgun (WGS) entry which is preliminary data.</text>
</comment>
<organism evidence="2 3">
    <name type="scientific">Rhodotorula taiwanensis</name>
    <dbReference type="NCBI Taxonomy" id="741276"/>
    <lineage>
        <taxon>Eukaryota</taxon>
        <taxon>Fungi</taxon>
        <taxon>Dikarya</taxon>
        <taxon>Basidiomycota</taxon>
        <taxon>Pucciniomycotina</taxon>
        <taxon>Microbotryomycetes</taxon>
        <taxon>Sporidiobolales</taxon>
        <taxon>Sporidiobolaceae</taxon>
        <taxon>Rhodotorula</taxon>
    </lineage>
</organism>
<feature type="compositionally biased region" description="Basic residues" evidence="1">
    <location>
        <begin position="60"/>
        <end position="72"/>
    </location>
</feature>
<feature type="region of interest" description="Disordered" evidence="1">
    <location>
        <begin position="334"/>
        <end position="363"/>
    </location>
</feature>